<evidence type="ECO:0000313" key="2">
    <source>
        <dbReference type="Proteomes" id="UP001549207"/>
    </source>
</evidence>
<keyword evidence="2" id="KW-1185">Reference proteome</keyword>
<gene>
    <name evidence="1" type="ORF">ABIC98_003093</name>
</gene>
<dbReference type="Proteomes" id="UP001549207">
    <property type="component" value="Unassembled WGS sequence"/>
</dbReference>
<comment type="caution">
    <text evidence="1">The sequence shown here is derived from an EMBL/GenBank/DDBJ whole genome shotgun (WGS) entry which is preliminary data.</text>
</comment>
<sequence>MGNSAVVAAPMEGVFATTAAINALFLEEAALKTVHANGDADGSGVNVLGRLYELRLERLGLESKLEAQTTALKARDAAQSLDLQQAMTPPDASTQDRTYAEISTVEEIAGVLTISSGAAGAFITQARQVCSLPSVYGALSTGSLSWQGARIIADETEALDHPAAVALADHFLDPDAPNPARGCPAANLVPSRLRAKVRAWRERHHPLSIEKRHARSAVDRRVEFTPDRDGMAWFAVYMRADCALAAWNKTTAIARGLQGPNETRTLSQIRADEVARRLLAPAQAITTTTDASTGAGSGSGSGSGLSMASPAGGGDTTGAGGGDTEGDEVQHVAEEQFPDEFLGLATLVGSDEPAADLGIPDNTHLGTNSHIDATSNPATQDNSAGQAGTSTNTSGQAGTSITTTSPDASPETGNVPTPRTDVLVTVPVFALLGMTDEPATLDGYGPIPASMARKLLADGAESFTRVLIDPRDGAPLEIGRTSYRLTKAMRQALALRDGKCTFPGCNNNALDNEADHLRAWQHGGTTGISNLAQLCPKHHRLKHNSGWTPTQATKNEPPSWTSPTGRTYPAEQPDREPTTWPDNVLLKEMNTVPHLLDPPCEEPSWEEPEDDNLIDADDIAPYDPVWDDFYNMPIELPPDPEKDLTLRGRTLSDWASGVPSLLHT</sequence>
<reference evidence="1" key="1">
    <citation type="submission" date="2024-06" db="EMBL/GenBank/DDBJ databases">
        <title>Genomic Encyclopedia of Type Strains, Phase IV (KMG-IV): sequencing the most valuable type-strain genomes for metagenomic binning, comparative biology and taxonomic classification.</title>
        <authorList>
            <person name="Goeker M."/>
        </authorList>
    </citation>
    <scope>NUCLEOTIDE SEQUENCE</scope>
    <source>
        <strain evidence="1">SJCon</strain>
    </source>
</reference>
<evidence type="ECO:0000313" key="1">
    <source>
        <dbReference type="EMBL" id="MET3773429.1"/>
    </source>
</evidence>
<accession>A0ACC6TIA5</accession>
<protein>
    <submittedName>
        <fullName evidence="1">Uncharacterized protein</fullName>
    </submittedName>
</protein>
<name>A0ACC6TIA5_9MICC</name>
<proteinExistence type="predicted"/>
<dbReference type="EMBL" id="JBEPNJ010000014">
    <property type="protein sequence ID" value="MET3773429.1"/>
    <property type="molecule type" value="Genomic_DNA"/>
</dbReference>
<organism evidence="1 2">
    <name type="scientific">Arthrobacter nitrophenolicus</name>
    <dbReference type="NCBI Taxonomy" id="683150"/>
    <lineage>
        <taxon>Bacteria</taxon>
        <taxon>Bacillati</taxon>
        <taxon>Actinomycetota</taxon>
        <taxon>Actinomycetes</taxon>
        <taxon>Micrococcales</taxon>
        <taxon>Micrococcaceae</taxon>
        <taxon>Arthrobacter</taxon>
    </lineage>
</organism>